<dbReference type="OrthoDB" id="3563554at2759"/>
<gene>
    <name evidence="1" type="ORF">VC83_08208</name>
</gene>
<organism evidence="1">
    <name type="scientific">Pseudogymnoascus destructans</name>
    <dbReference type="NCBI Taxonomy" id="655981"/>
    <lineage>
        <taxon>Eukaryota</taxon>
        <taxon>Fungi</taxon>
        <taxon>Dikarya</taxon>
        <taxon>Ascomycota</taxon>
        <taxon>Pezizomycotina</taxon>
        <taxon>Leotiomycetes</taxon>
        <taxon>Thelebolales</taxon>
        <taxon>Thelebolaceae</taxon>
        <taxon>Pseudogymnoascus</taxon>
    </lineage>
</organism>
<accession>A0A177A1B5</accession>
<dbReference type="Proteomes" id="UP000077154">
    <property type="component" value="Unassembled WGS sequence"/>
</dbReference>
<name>A0A177A1B5_9PEZI</name>
<sequence>MLFGFKPRFTPGDLAIDEAIRKELIEQPNFIPKFDGHHPAKVYAVRMAKIEEMRDTATEIRLRSQQKNAEESEMHLRKYTQMKRGDLVLLRRLSQDNNHSHKLEPRWLGPYILHKLTPSGKSAFLQELHSDQIKGKFHLNDLKLFVSRKRHNEGDEPWEVHFKRNEDLRKRILREQRLSDVEIRRRAALNREQGIPFEEEYQPQQPDLSWWDDFIHFPADTADEHDPRFWENRGLDFKHL</sequence>
<dbReference type="EMBL" id="KV441410">
    <property type="protein sequence ID" value="OAF55282.1"/>
    <property type="molecule type" value="Genomic_DNA"/>
</dbReference>
<dbReference type="GeneID" id="36291250"/>
<evidence type="ECO:0000313" key="1">
    <source>
        <dbReference type="EMBL" id="OAF55282.1"/>
    </source>
</evidence>
<protein>
    <submittedName>
        <fullName evidence="1">Uncharacterized protein</fullName>
    </submittedName>
</protein>
<reference evidence="1" key="1">
    <citation type="submission" date="2016-03" db="EMBL/GenBank/DDBJ databases">
        <title>Updated assembly of Pseudogymnoascus destructans, the fungus causing white-nose syndrome of bats.</title>
        <authorList>
            <person name="Palmer J.M."/>
            <person name="Drees K.P."/>
            <person name="Foster J.T."/>
            <person name="Lindner D.L."/>
        </authorList>
    </citation>
    <scope>NUCLEOTIDE SEQUENCE [LARGE SCALE GENOMIC DNA]</scope>
    <source>
        <strain evidence="1">20631-21</strain>
    </source>
</reference>
<proteinExistence type="predicted"/>
<dbReference type="VEuPathDB" id="FungiDB:GMDG_08664"/>
<dbReference type="AlphaFoldDB" id="A0A177A1B5"/>
<dbReference type="RefSeq" id="XP_024320583.1">
    <property type="nucleotide sequence ID" value="XM_024471764.1"/>
</dbReference>
<dbReference type="Gene3D" id="2.30.30.850">
    <property type="match status" value="1"/>
</dbReference>